<accession>A0A6N3Z4Y4</accession>
<feature type="coiled-coil region" evidence="1">
    <location>
        <begin position="131"/>
        <end position="185"/>
    </location>
</feature>
<dbReference type="Proteomes" id="UP000435323">
    <property type="component" value="Unassembled WGS sequence"/>
</dbReference>
<dbReference type="AlphaFoldDB" id="A0A6N3Z4Y4"/>
<feature type="transmembrane region" description="Helical" evidence="2">
    <location>
        <begin position="12"/>
        <end position="34"/>
    </location>
</feature>
<keyword evidence="2" id="KW-0472">Membrane</keyword>
<evidence type="ECO:0000256" key="2">
    <source>
        <dbReference type="SAM" id="Phobius"/>
    </source>
</evidence>
<name>A0A6N3Z4Y4_ALIFS</name>
<comment type="caution">
    <text evidence="3">The sequence shown here is derived from an EMBL/GenBank/DDBJ whole genome shotgun (WGS) entry which is preliminary data.</text>
</comment>
<proteinExistence type="predicted"/>
<evidence type="ECO:0000313" key="3">
    <source>
        <dbReference type="EMBL" id="MUK45700.1"/>
    </source>
</evidence>
<gene>
    <name evidence="3" type="ORF">GNP77_09955</name>
</gene>
<keyword evidence="2" id="KW-1133">Transmembrane helix</keyword>
<dbReference type="RefSeq" id="WP_155657888.1">
    <property type="nucleotide sequence ID" value="NZ_WOBO01000011.1"/>
</dbReference>
<evidence type="ECO:0000256" key="1">
    <source>
        <dbReference type="SAM" id="Coils"/>
    </source>
</evidence>
<dbReference type="EMBL" id="WOBO01000011">
    <property type="protein sequence ID" value="MUK45700.1"/>
    <property type="molecule type" value="Genomic_DNA"/>
</dbReference>
<reference evidence="3 4" key="1">
    <citation type="submission" date="2019-11" db="EMBL/GenBank/DDBJ databases">
        <title>Using colonization assays and comparative genomics to discover symbiosis behaviors and factors in Vibrio fischeri.</title>
        <authorList>
            <person name="Bongrand C."/>
            <person name="Moriano-Gutierrez S."/>
            <person name="Arevalo P."/>
            <person name="Mcfall-Ngai M."/>
            <person name="Visick K."/>
            <person name="Polz M.F."/>
            <person name="Ruby E.G."/>
        </authorList>
    </citation>
    <scope>NUCLEOTIDE SEQUENCE [LARGE SCALE GENOMIC DNA]</scope>
    <source>
        <strain evidence="4">emors.3.2</strain>
    </source>
</reference>
<keyword evidence="2" id="KW-0812">Transmembrane</keyword>
<evidence type="ECO:0000313" key="4">
    <source>
        <dbReference type="Proteomes" id="UP000435323"/>
    </source>
</evidence>
<organism evidence="3 4">
    <name type="scientific">Aliivibrio fischeri</name>
    <name type="common">Vibrio fischeri</name>
    <dbReference type="NCBI Taxonomy" id="668"/>
    <lineage>
        <taxon>Bacteria</taxon>
        <taxon>Pseudomonadati</taxon>
        <taxon>Pseudomonadota</taxon>
        <taxon>Gammaproteobacteria</taxon>
        <taxon>Vibrionales</taxon>
        <taxon>Vibrionaceae</taxon>
        <taxon>Aliivibrio</taxon>
    </lineage>
</organism>
<keyword evidence="1" id="KW-0175">Coiled coil</keyword>
<sequence length="196" mass="21870">MSLMTTDINSTLINIASIIAMLASMLAGFTTAIASKKVRIKGSRHKAGNEIDYEFDTRLVDVKVELDRQCSILRWQSLAATSLTFSQYIIGGVLTTSFIQDTLSSNIVGLLGLLVLISSLIHQHFRPDLKARLAKEQIVKLRSLLRDVEDNIFAIRNDAQCELFIKDIRSHVSSALNEIENTELQQFSKKDAEQCA</sequence>
<protein>
    <submittedName>
        <fullName evidence="3">Uncharacterized protein</fullName>
    </submittedName>
</protein>